<name>A0A6H1WTZ1_9BACT</name>
<dbReference type="Proteomes" id="UP000501253">
    <property type="component" value="Chromosome"/>
</dbReference>
<dbReference type="RefSeq" id="WP_168719994.1">
    <property type="nucleotide sequence ID" value="NZ_CP042909.1"/>
</dbReference>
<keyword evidence="2" id="KW-1185">Reference proteome</keyword>
<dbReference type="InterPro" id="IPR011009">
    <property type="entry name" value="Kinase-like_dom_sf"/>
</dbReference>
<accession>A0A6H1WTZ1</accession>
<evidence type="ECO:0000313" key="1">
    <source>
        <dbReference type="EMBL" id="QJA06641.1"/>
    </source>
</evidence>
<dbReference type="KEGG" id="tmai:FVE67_07475"/>
<dbReference type="Pfam" id="PF06293">
    <property type="entry name" value="Kdo"/>
    <property type="match status" value="1"/>
</dbReference>
<dbReference type="AlphaFoldDB" id="A0A6H1WTZ1"/>
<sequence length="257" mass="30462">MFSFWEKKIFEIVPGWREKLAGCGLERFEAFWGEVGRPFKVKPDREIRLLEVRGQSLFLKRYFRFGALEFVCGAEREWWAVKELSRRGFSVPEPVAFGLERGLRPRRAFSLLSAAPGRRLEDLFREEPEVALRLAWPLAAFAARFHALGFSHQDFYLCHLFFDGRRFFLIDLQRLRQSEGLRFRWIIKDLAELFYSAREVLGESSAEFEKRFLSEYGRFHPWLESPKMLKRLEGKIRKIAAHDAKLKARQKIRLRAV</sequence>
<proteinExistence type="predicted"/>
<reference evidence="1 2" key="1">
    <citation type="submission" date="2019-08" db="EMBL/GenBank/DDBJ databases">
        <title>Complete genome sequence of Thermosulfurimonas marina SU872T, an anaerobic thermophilic chemolithoautotrophic bacterium isolated from a shallow marine hydrothermal vent.</title>
        <authorList>
            <person name="Allioux M."/>
            <person name="Jebbar M."/>
            <person name="Slobodkina G."/>
            <person name="Slobodkin A."/>
            <person name="Moalic Y."/>
            <person name="Frolova A."/>
            <person name="Shao Z."/>
            <person name="Alain K."/>
        </authorList>
    </citation>
    <scope>NUCLEOTIDE SEQUENCE [LARGE SCALE GENOMIC DNA]</scope>
    <source>
        <strain evidence="1 2">SU872</strain>
    </source>
</reference>
<protein>
    <recommendedName>
        <fullName evidence="3">Lipopolysaccharide core heptose(I) kinase RfaP</fullName>
    </recommendedName>
</protein>
<evidence type="ECO:0008006" key="3">
    <source>
        <dbReference type="Google" id="ProtNLM"/>
    </source>
</evidence>
<evidence type="ECO:0000313" key="2">
    <source>
        <dbReference type="Proteomes" id="UP000501253"/>
    </source>
</evidence>
<organism evidence="1 2">
    <name type="scientific">Thermosulfurimonas marina</name>
    <dbReference type="NCBI Taxonomy" id="2047767"/>
    <lineage>
        <taxon>Bacteria</taxon>
        <taxon>Pseudomonadati</taxon>
        <taxon>Thermodesulfobacteriota</taxon>
        <taxon>Thermodesulfobacteria</taxon>
        <taxon>Thermodesulfobacteriales</taxon>
        <taxon>Thermodesulfobacteriaceae</taxon>
        <taxon>Thermosulfurimonas</taxon>
    </lineage>
</organism>
<dbReference type="EMBL" id="CP042909">
    <property type="protein sequence ID" value="QJA06641.1"/>
    <property type="molecule type" value="Genomic_DNA"/>
</dbReference>
<gene>
    <name evidence="1" type="ORF">FVE67_07475</name>
</gene>
<dbReference type="SUPFAM" id="SSF56112">
    <property type="entry name" value="Protein kinase-like (PK-like)"/>
    <property type="match status" value="1"/>
</dbReference>